<evidence type="ECO:0000313" key="4">
    <source>
        <dbReference type="Proteomes" id="UP001396334"/>
    </source>
</evidence>
<keyword evidence="4" id="KW-1185">Reference proteome</keyword>
<keyword evidence="2" id="KW-1133">Transmembrane helix</keyword>
<reference evidence="3 4" key="1">
    <citation type="journal article" date="2024" name="G3 (Bethesda)">
        <title>Genome assembly of Hibiscus sabdariffa L. provides insights into metabolisms of medicinal natural products.</title>
        <authorList>
            <person name="Kim T."/>
        </authorList>
    </citation>
    <scope>NUCLEOTIDE SEQUENCE [LARGE SCALE GENOMIC DNA]</scope>
    <source>
        <strain evidence="3">TK-2024</strain>
        <tissue evidence="3">Old leaves</tissue>
    </source>
</reference>
<keyword evidence="2" id="KW-0812">Transmembrane</keyword>
<organism evidence="3 4">
    <name type="scientific">Hibiscus sabdariffa</name>
    <name type="common">roselle</name>
    <dbReference type="NCBI Taxonomy" id="183260"/>
    <lineage>
        <taxon>Eukaryota</taxon>
        <taxon>Viridiplantae</taxon>
        <taxon>Streptophyta</taxon>
        <taxon>Embryophyta</taxon>
        <taxon>Tracheophyta</taxon>
        <taxon>Spermatophyta</taxon>
        <taxon>Magnoliopsida</taxon>
        <taxon>eudicotyledons</taxon>
        <taxon>Gunneridae</taxon>
        <taxon>Pentapetalae</taxon>
        <taxon>rosids</taxon>
        <taxon>malvids</taxon>
        <taxon>Malvales</taxon>
        <taxon>Malvaceae</taxon>
        <taxon>Malvoideae</taxon>
        <taxon>Hibiscus</taxon>
    </lineage>
</organism>
<evidence type="ECO:0000256" key="1">
    <source>
        <dbReference type="SAM" id="MobiDB-lite"/>
    </source>
</evidence>
<comment type="caution">
    <text evidence="3">The sequence shown here is derived from an EMBL/GenBank/DDBJ whole genome shotgun (WGS) entry which is preliminary data.</text>
</comment>
<proteinExistence type="predicted"/>
<dbReference type="EMBL" id="JBBPBN010000005">
    <property type="protein sequence ID" value="KAK9037175.1"/>
    <property type="molecule type" value="Genomic_DNA"/>
</dbReference>
<sequence>MDIMARETASTRDEAKLGEPLGPDPGVPDVLGTWDLNQAWEQCCWDHFELGHEAFIRRYNDWSPLDLCIYFFLMSCLFILLPS</sequence>
<keyword evidence="2" id="KW-0472">Membrane</keyword>
<protein>
    <submittedName>
        <fullName evidence="3">Uncharacterized protein</fullName>
    </submittedName>
</protein>
<evidence type="ECO:0000313" key="3">
    <source>
        <dbReference type="EMBL" id="KAK9037175.1"/>
    </source>
</evidence>
<evidence type="ECO:0000256" key="2">
    <source>
        <dbReference type="SAM" id="Phobius"/>
    </source>
</evidence>
<feature type="transmembrane region" description="Helical" evidence="2">
    <location>
        <begin position="62"/>
        <end position="81"/>
    </location>
</feature>
<accession>A0ABR2TIS1</accession>
<feature type="region of interest" description="Disordered" evidence="1">
    <location>
        <begin position="1"/>
        <end position="26"/>
    </location>
</feature>
<name>A0ABR2TIS1_9ROSI</name>
<gene>
    <name evidence="3" type="ORF">V6N11_022096</name>
</gene>
<dbReference type="Proteomes" id="UP001396334">
    <property type="component" value="Unassembled WGS sequence"/>
</dbReference>